<protein>
    <submittedName>
        <fullName evidence="1">Uncharacterized protein</fullName>
    </submittedName>
</protein>
<evidence type="ECO:0000313" key="1">
    <source>
        <dbReference type="EMBL" id="EFI99593.1"/>
    </source>
</evidence>
<dbReference type="EMBL" id="GL377304">
    <property type="protein sequence ID" value="EFI99593.1"/>
    <property type="molecule type" value="Genomic_DNA"/>
</dbReference>
<dbReference type="Proteomes" id="UP000007431">
    <property type="component" value="Unassembled WGS sequence"/>
</dbReference>
<keyword evidence="2" id="KW-1185">Reference proteome</keyword>
<dbReference type="InParanoid" id="D8Q0C3"/>
<feature type="non-terminal residue" evidence="1">
    <location>
        <position position="396"/>
    </location>
</feature>
<proteinExistence type="predicted"/>
<dbReference type="Gene3D" id="3.80.10.10">
    <property type="entry name" value="Ribonuclease Inhibitor"/>
    <property type="match status" value="1"/>
</dbReference>
<reference evidence="1 2" key="1">
    <citation type="journal article" date="2010" name="Nat. Biotechnol.">
        <title>Genome sequence of the model mushroom Schizophyllum commune.</title>
        <authorList>
            <person name="Ohm R.A."/>
            <person name="de Jong J.F."/>
            <person name="Lugones L.G."/>
            <person name="Aerts A."/>
            <person name="Kothe E."/>
            <person name="Stajich J.E."/>
            <person name="de Vries R.P."/>
            <person name="Record E."/>
            <person name="Levasseur A."/>
            <person name="Baker S.E."/>
            <person name="Bartholomew K.A."/>
            <person name="Coutinho P.M."/>
            <person name="Erdmann S."/>
            <person name="Fowler T.J."/>
            <person name="Gathman A.C."/>
            <person name="Lombard V."/>
            <person name="Henrissat B."/>
            <person name="Knabe N."/>
            <person name="Kuees U."/>
            <person name="Lilly W.W."/>
            <person name="Lindquist E."/>
            <person name="Lucas S."/>
            <person name="Magnuson J.K."/>
            <person name="Piumi F."/>
            <person name="Raudaskoski M."/>
            <person name="Salamov A."/>
            <person name="Schmutz J."/>
            <person name="Schwarze F.W.M.R."/>
            <person name="vanKuyk P.A."/>
            <person name="Horton J.S."/>
            <person name="Grigoriev I.V."/>
            <person name="Woesten H.A.B."/>
        </authorList>
    </citation>
    <scope>NUCLEOTIDE SEQUENCE [LARGE SCALE GENOMIC DNA]</scope>
    <source>
        <strain evidence="2">H4-8 / FGSC 9210</strain>
    </source>
</reference>
<dbReference type="AlphaFoldDB" id="D8Q0C3"/>
<organism evidence="2">
    <name type="scientific">Schizophyllum commune (strain H4-8 / FGSC 9210)</name>
    <name type="common">Split gill fungus</name>
    <dbReference type="NCBI Taxonomy" id="578458"/>
    <lineage>
        <taxon>Eukaryota</taxon>
        <taxon>Fungi</taxon>
        <taxon>Dikarya</taxon>
        <taxon>Basidiomycota</taxon>
        <taxon>Agaricomycotina</taxon>
        <taxon>Agaricomycetes</taxon>
        <taxon>Agaricomycetidae</taxon>
        <taxon>Agaricales</taxon>
        <taxon>Schizophyllaceae</taxon>
        <taxon>Schizophyllum</taxon>
    </lineage>
</organism>
<dbReference type="VEuPathDB" id="FungiDB:SCHCODRAFT_02615691"/>
<dbReference type="SUPFAM" id="SSF52047">
    <property type="entry name" value="RNI-like"/>
    <property type="match status" value="1"/>
</dbReference>
<accession>D8Q0C3</accession>
<gene>
    <name evidence="1" type="ORF">SCHCODRAFT_107031</name>
</gene>
<dbReference type="HOGENOM" id="CLU_696679_0_0_1"/>
<name>D8Q0C3_SCHCM</name>
<sequence>MDSDDRTRNHPIHQIPSEILSTVFEFSMSKQWMKDSVGNALLNVAEVCKLWRKVALARRCYGATSTSTSPIFLAIDGRAYRWAALTIYNPPHDGALEDVQWSWPIRFPILTHLDLGCVLTSFPLPFHLFRDSPVATLKFGYSGIHTHTPSLALTTLTSCWNITKLTVECNNIGTDGEFMPIMKFIVCSPTLQTLKVRTPFWRNWAPVNRRTLPSLQSLTLSASAFCHYIIAPKLTSVTLLGDGASFQGGHDALVLQYFAGMVQKEGTAANLQSLRLVNFFGITKAVVKCLDMLSSLTTLVLECWWRAGDEREPCVSWDLLRALTRDEEGDVGRLPCLTSLTLLFVADDDEKDRIVPPIKRMLSSRALRRTHEGKELAALEKFQTNLAGDWTLPVAV</sequence>
<dbReference type="InterPro" id="IPR032675">
    <property type="entry name" value="LRR_dom_sf"/>
</dbReference>
<evidence type="ECO:0000313" key="2">
    <source>
        <dbReference type="Proteomes" id="UP000007431"/>
    </source>
</evidence>